<dbReference type="EMBL" id="JBGORX010000001">
    <property type="protein sequence ID" value="MFJ1267083.1"/>
    <property type="molecule type" value="Genomic_DNA"/>
</dbReference>
<keyword evidence="2" id="KW-1185">Reference proteome</keyword>
<gene>
    <name evidence="1" type="ORF">ACD661_00770</name>
</gene>
<dbReference type="InterPro" id="IPR008792">
    <property type="entry name" value="PQQD"/>
</dbReference>
<dbReference type="InterPro" id="IPR041881">
    <property type="entry name" value="PqqD_sf"/>
</dbReference>
<protein>
    <submittedName>
        <fullName evidence="1">PqqD family protein</fullName>
    </submittedName>
</protein>
<evidence type="ECO:0000313" key="1">
    <source>
        <dbReference type="EMBL" id="MFJ1267083.1"/>
    </source>
</evidence>
<reference evidence="1 2" key="1">
    <citation type="submission" date="2024-08" db="EMBL/GenBank/DDBJ databases">
        <title>Draft Genome Sequence of Legionella lytica strain DSB2004, Isolated From a Fire Sprinkler System.</title>
        <authorList>
            <person name="Everhart A.D."/>
            <person name="Kidane D.T."/>
            <person name="Farone A.L."/>
            <person name="Farone M.B."/>
        </authorList>
    </citation>
    <scope>NUCLEOTIDE SEQUENCE [LARGE SCALE GENOMIC DNA]</scope>
    <source>
        <strain evidence="1 2">DSB2004</strain>
    </source>
</reference>
<sequence>MNQLITTCLISKKHNVTHVELEDEIVVLEPTSQAYFNLNPVGTKLWPLFEKPGKSMEEVIQFLMREYHLEWLKAADDALSFIQTMVNHNILAVEPIAEII</sequence>
<organism evidence="1 2">
    <name type="scientific">Legionella lytica</name>
    <dbReference type="NCBI Taxonomy" id="96232"/>
    <lineage>
        <taxon>Bacteria</taxon>
        <taxon>Pseudomonadati</taxon>
        <taxon>Pseudomonadota</taxon>
        <taxon>Gammaproteobacteria</taxon>
        <taxon>Legionellales</taxon>
        <taxon>Legionellaceae</taxon>
        <taxon>Legionella</taxon>
    </lineage>
</organism>
<dbReference type="Proteomes" id="UP001615550">
    <property type="component" value="Unassembled WGS sequence"/>
</dbReference>
<comment type="caution">
    <text evidence="1">The sequence shown here is derived from an EMBL/GenBank/DDBJ whole genome shotgun (WGS) entry which is preliminary data.</text>
</comment>
<name>A0ABW8D316_9GAMM</name>
<dbReference type="Pfam" id="PF05402">
    <property type="entry name" value="PqqD"/>
    <property type="match status" value="1"/>
</dbReference>
<proteinExistence type="predicted"/>
<dbReference type="RefSeq" id="WP_400185594.1">
    <property type="nucleotide sequence ID" value="NZ_JBGORX010000001.1"/>
</dbReference>
<evidence type="ECO:0000313" key="2">
    <source>
        <dbReference type="Proteomes" id="UP001615550"/>
    </source>
</evidence>
<accession>A0ABW8D316</accession>
<dbReference type="Gene3D" id="1.10.10.1150">
    <property type="entry name" value="Coenzyme PQQ synthesis protein D (PqqD)"/>
    <property type="match status" value="1"/>
</dbReference>